<accession>A0A9P7DLT9</accession>
<feature type="compositionally biased region" description="Low complexity" evidence="2">
    <location>
        <begin position="1"/>
        <end position="10"/>
    </location>
</feature>
<comment type="caution">
    <text evidence="3">The sequence shown here is derived from an EMBL/GenBank/DDBJ whole genome shotgun (WGS) entry which is preliminary data.</text>
</comment>
<evidence type="ECO:0000256" key="1">
    <source>
        <dbReference type="ARBA" id="ARBA00034127"/>
    </source>
</evidence>
<evidence type="ECO:0000313" key="3">
    <source>
        <dbReference type="EMBL" id="KAG1797999.1"/>
    </source>
</evidence>
<dbReference type="InterPro" id="IPR021346">
    <property type="entry name" value="Tma16"/>
</dbReference>
<dbReference type="PANTHER" id="PTHR13349:SF2">
    <property type="entry name" value="TRANSLATION MACHINERY-ASSOCIATED PROTEIN 16"/>
    <property type="match status" value="1"/>
</dbReference>
<dbReference type="GeneID" id="64634687"/>
<dbReference type="EMBL" id="JABBWG010000029">
    <property type="protein sequence ID" value="KAG1811525.1"/>
    <property type="molecule type" value="Genomic_DNA"/>
</dbReference>
<keyword evidence="5" id="KW-1185">Reference proteome</keyword>
<feature type="region of interest" description="Disordered" evidence="2">
    <location>
        <begin position="1"/>
        <end position="34"/>
    </location>
</feature>
<organism evidence="3 5">
    <name type="scientific">Suillus subaureus</name>
    <dbReference type="NCBI Taxonomy" id="48587"/>
    <lineage>
        <taxon>Eukaryota</taxon>
        <taxon>Fungi</taxon>
        <taxon>Dikarya</taxon>
        <taxon>Basidiomycota</taxon>
        <taxon>Agaricomycotina</taxon>
        <taxon>Agaricomycetes</taxon>
        <taxon>Agaricomycetidae</taxon>
        <taxon>Boletales</taxon>
        <taxon>Suillineae</taxon>
        <taxon>Suillaceae</taxon>
        <taxon>Suillus</taxon>
    </lineage>
</organism>
<evidence type="ECO:0008006" key="6">
    <source>
        <dbReference type="Google" id="ProtNLM"/>
    </source>
</evidence>
<evidence type="ECO:0000313" key="4">
    <source>
        <dbReference type="EMBL" id="KAG1811525.1"/>
    </source>
</evidence>
<sequence length="219" mass="25006">MAPSKTPRSTSRSKKEKVFHPDSRKAGQLSRVQLRKAKLADAASKRTKKHSAQADLYGFFYHAIPPEGTLSLEELHSIISNVWLTRYDDELEQERAARRKGRPKSTKELKLEEIKLRESEQYRTGMDVPDLTHEATVELFRKWDQTEVAYIQLLRFIRISSVDSMSAVVSKQGKHHSLKESVHPQAIDEAMVTDRDDTLLTEPPSRFASTMVMMDGPLS</sequence>
<dbReference type="GO" id="GO:0005634">
    <property type="term" value="C:nucleus"/>
    <property type="evidence" value="ECO:0007669"/>
    <property type="project" value="TreeGrafter"/>
</dbReference>
<dbReference type="Gene3D" id="1.20.1440.170">
    <property type="entry name" value="Translation machinery-associated protein 16-like"/>
    <property type="match status" value="1"/>
</dbReference>
<comment type="similarity">
    <text evidence="1">Belongs to the TMA16 family.</text>
</comment>
<protein>
    <recommendedName>
        <fullName evidence="6">Translation machinery-associated protein 16</fullName>
    </recommendedName>
</protein>
<dbReference type="RefSeq" id="XP_041190124.1">
    <property type="nucleotide sequence ID" value="XM_041340671.1"/>
</dbReference>
<name>A0A9P7DLT9_9AGAM</name>
<proteinExistence type="inferred from homology"/>
<dbReference type="PANTHER" id="PTHR13349">
    <property type="entry name" value="TRANSLATION MACHINERY-ASSOCIATED PROTEIN 16"/>
    <property type="match status" value="1"/>
</dbReference>
<dbReference type="InterPro" id="IPR038356">
    <property type="entry name" value="Tma16_sf"/>
</dbReference>
<evidence type="ECO:0000313" key="5">
    <source>
        <dbReference type="Proteomes" id="UP000807769"/>
    </source>
</evidence>
<dbReference type="EMBL" id="JABBWG010000188">
    <property type="protein sequence ID" value="KAG1797999.1"/>
    <property type="molecule type" value="Genomic_DNA"/>
</dbReference>
<dbReference type="Proteomes" id="UP000807769">
    <property type="component" value="Unassembled WGS sequence"/>
</dbReference>
<dbReference type="Pfam" id="PF11176">
    <property type="entry name" value="Tma16"/>
    <property type="match status" value="1"/>
</dbReference>
<reference evidence="3" key="1">
    <citation type="journal article" date="2020" name="New Phytol.">
        <title>Comparative genomics reveals dynamic genome evolution in host specialist ectomycorrhizal fungi.</title>
        <authorList>
            <person name="Lofgren L.A."/>
            <person name="Nguyen N.H."/>
            <person name="Vilgalys R."/>
            <person name="Ruytinx J."/>
            <person name="Liao H.L."/>
            <person name="Branco S."/>
            <person name="Kuo A."/>
            <person name="LaButti K."/>
            <person name="Lipzen A."/>
            <person name="Andreopoulos W."/>
            <person name="Pangilinan J."/>
            <person name="Riley R."/>
            <person name="Hundley H."/>
            <person name="Na H."/>
            <person name="Barry K."/>
            <person name="Grigoriev I.V."/>
            <person name="Stajich J.E."/>
            <person name="Kennedy P.G."/>
        </authorList>
    </citation>
    <scope>NUCLEOTIDE SEQUENCE</scope>
    <source>
        <strain evidence="3">MN1</strain>
    </source>
</reference>
<dbReference type="OrthoDB" id="270284at2759"/>
<gene>
    <name evidence="4" type="ORF">BJ212DRAFT_1483774</name>
    <name evidence="3" type="ORF">BJ212DRAFT_248426</name>
</gene>
<dbReference type="AlphaFoldDB" id="A0A9P7DLT9"/>
<feature type="compositionally biased region" description="Basic and acidic residues" evidence="2">
    <location>
        <begin position="16"/>
        <end position="25"/>
    </location>
</feature>
<evidence type="ECO:0000256" key="2">
    <source>
        <dbReference type="SAM" id="MobiDB-lite"/>
    </source>
</evidence>